<evidence type="ECO:0000313" key="1">
    <source>
        <dbReference type="EMBL" id="KAI5682497.1"/>
    </source>
</evidence>
<gene>
    <name evidence="1" type="ORF">M9H77_03725</name>
</gene>
<evidence type="ECO:0000313" key="2">
    <source>
        <dbReference type="Proteomes" id="UP001060085"/>
    </source>
</evidence>
<dbReference type="Proteomes" id="UP001060085">
    <property type="component" value="Linkage Group LG01"/>
</dbReference>
<comment type="caution">
    <text evidence="1">The sequence shown here is derived from an EMBL/GenBank/DDBJ whole genome shotgun (WGS) entry which is preliminary data.</text>
</comment>
<keyword evidence="2" id="KW-1185">Reference proteome</keyword>
<proteinExistence type="predicted"/>
<protein>
    <submittedName>
        <fullName evidence="1">Uncharacterized protein</fullName>
    </submittedName>
</protein>
<sequence length="286" mass="32211">MEQARYWMWTKRKLDNFPSFGDSWEEQAFAEDASGHLGGCIWPPRSYSCSFCRREFKSAQALGGHMNVHRRDRARLKQSPPIPNAPAAASASEVLPDQNHHMFNSCTSFAPQICTYLYNNRSTNSDQGVIRVSGPPTKMDGEDYKKNNFWSNLVGDESFHVSDLKNDDKKGTSSKSWDLSNGRAKSSNNNVKAADLSVSLNLLVCRKRTNNASVDDEEEEMINYQSSKRRKIDDASNSFISLFPRSSNPTENCHSLPQYSEVLKISSSSIEDLDLELRLGDPPKVK</sequence>
<name>A0ACC0CCC2_CATRO</name>
<dbReference type="EMBL" id="CM044701">
    <property type="protein sequence ID" value="KAI5682497.1"/>
    <property type="molecule type" value="Genomic_DNA"/>
</dbReference>
<reference evidence="2" key="1">
    <citation type="journal article" date="2023" name="Nat. Plants">
        <title>Single-cell RNA sequencing provides a high-resolution roadmap for understanding the multicellular compartmentation of specialized metabolism.</title>
        <authorList>
            <person name="Sun S."/>
            <person name="Shen X."/>
            <person name="Li Y."/>
            <person name="Li Y."/>
            <person name="Wang S."/>
            <person name="Li R."/>
            <person name="Zhang H."/>
            <person name="Shen G."/>
            <person name="Guo B."/>
            <person name="Wei J."/>
            <person name="Xu J."/>
            <person name="St-Pierre B."/>
            <person name="Chen S."/>
            <person name="Sun C."/>
        </authorList>
    </citation>
    <scope>NUCLEOTIDE SEQUENCE [LARGE SCALE GENOMIC DNA]</scope>
</reference>
<organism evidence="1 2">
    <name type="scientific">Catharanthus roseus</name>
    <name type="common">Madagascar periwinkle</name>
    <name type="synonym">Vinca rosea</name>
    <dbReference type="NCBI Taxonomy" id="4058"/>
    <lineage>
        <taxon>Eukaryota</taxon>
        <taxon>Viridiplantae</taxon>
        <taxon>Streptophyta</taxon>
        <taxon>Embryophyta</taxon>
        <taxon>Tracheophyta</taxon>
        <taxon>Spermatophyta</taxon>
        <taxon>Magnoliopsida</taxon>
        <taxon>eudicotyledons</taxon>
        <taxon>Gunneridae</taxon>
        <taxon>Pentapetalae</taxon>
        <taxon>asterids</taxon>
        <taxon>lamiids</taxon>
        <taxon>Gentianales</taxon>
        <taxon>Apocynaceae</taxon>
        <taxon>Rauvolfioideae</taxon>
        <taxon>Vinceae</taxon>
        <taxon>Catharanthinae</taxon>
        <taxon>Catharanthus</taxon>
    </lineage>
</organism>
<accession>A0ACC0CCC2</accession>